<feature type="region of interest" description="Disordered" evidence="1">
    <location>
        <begin position="1"/>
        <end position="78"/>
    </location>
</feature>
<evidence type="ECO:0000313" key="3">
    <source>
        <dbReference type="Proteomes" id="UP001141806"/>
    </source>
</evidence>
<proteinExistence type="predicted"/>
<feature type="compositionally biased region" description="Basic and acidic residues" evidence="1">
    <location>
        <begin position="132"/>
        <end position="144"/>
    </location>
</feature>
<name>A0A9Q0K9M6_9MAGN</name>
<feature type="compositionally biased region" description="Basic residues" evidence="1">
    <location>
        <begin position="27"/>
        <end position="41"/>
    </location>
</feature>
<accession>A0A9Q0K9M6</accession>
<dbReference type="EMBL" id="JAMYWD010000007">
    <property type="protein sequence ID" value="KAJ4966473.1"/>
    <property type="molecule type" value="Genomic_DNA"/>
</dbReference>
<protein>
    <submittedName>
        <fullName evidence="2">Uncharacterized protein</fullName>
    </submittedName>
</protein>
<keyword evidence="3" id="KW-1185">Reference proteome</keyword>
<comment type="caution">
    <text evidence="2">The sequence shown here is derived from an EMBL/GenBank/DDBJ whole genome shotgun (WGS) entry which is preliminary data.</text>
</comment>
<organism evidence="2 3">
    <name type="scientific">Protea cynaroides</name>
    <dbReference type="NCBI Taxonomy" id="273540"/>
    <lineage>
        <taxon>Eukaryota</taxon>
        <taxon>Viridiplantae</taxon>
        <taxon>Streptophyta</taxon>
        <taxon>Embryophyta</taxon>
        <taxon>Tracheophyta</taxon>
        <taxon>Spermatophyta</taxon>
        <taxon>Magnoliopsida</taxon>
        <taxon>Proteales</taxon>
        <taxon>Proteaceae</taxon>
        <taxon>Protea</taxon>
    </lineage>
</organism>
<feature type="compositionally biased region" description="Basic residues" evidence="1">
    <location>
        <begin position="60"/>
        <end position="69"/>
    </location>
</feature>
<feature type="region of interest" description="Disordered" evidence="1">
    <location>
        <begin position="132"/>
        <end position="163"/>
    </location>
</feature>
<dbReference type="Proteomes" id="UP001141806">
    <property type="component" value="Unassembled WGS sequence"/>
</dbReference>
<reference evidence="2" key="1">
    <citation type="journal article" date="2023" name="Plant J.">
        <title>The genome of the king protea, Protea cynaroides.</title>
        <authorList>
            <person name="Chang J."/>
            <person name="Duong T.A."/>
            <person name="Schoeman C."/>
            <person name="Ma X."/>
            <person name="Roodt D."/>
            <person name="Barker N."/>
            <person name="Li Z."/>
            <person name="Van de Peer Y."/>
            <person name="Mizrachi E."/>
        </authorList>
    </citation>
    <scope>NUCLEOTIDE SEQUENCE</scope>
    <source>
        <tissue evidence="2">Young leaves</tissue>
    </source>
</reference>
<evidence type="ECO:0000256" key="1">
    <source>
        <dbReference type="SAM" id="MobiDB-lite"/>
    </source>
</evidence>
<dbReference type="AlphaFoldDB" id="A0A9Q0K9M6"/>
<sequence length="194" mass="21504">MSDSDFENPGSMASWDTDSEETDSSKNRRRCKAKKKAKRRRSGEETEESYLHTVTAPTKPKPKPLKPKVGKAVSSPALSSSQFRADLIEVNFHLDNLNLDDLLEIGFAPPEASSAPLLVNEPILIATLTSATRKEKGKSWKGPEAESSQGLLKRSTKVHDDDQLLAPHKHLLSRSLVECKKHKNPGKKKCKHCP</sequence>
<evidence type="ECO:0000313" key="2">
    <source>
        <dbReference type="EMBL" id="KAJ4966473.1"/>
    </source>
</evidence>
<gene>
    <name evidence="2" type="ORF">NE237_018322</name>
</gene>